<evidence type="ECO:0000313" key="2">
    <source>
        <dbReference type="Proteomes" id="UP000053758"/>
    </source>
</evidence>
<organism evidence="1 2">
    <name type="scientific">Pseudozyma antarctica</name>
    <name type="common">Yeast</name>
    <name type="synonym">Candida antarctica</name>
    <dbReference type="NCBI Taxonomy" id="84753"/>
    <lineage>
        <taxon>Eukaryota</taxon>
        <taxon>Fungi</taxon>
        <taxon>Dikarya</taxon>
        <taxon>Basidiomycota</taxon>
        <taxon>Ustilaginomycotina</taxon>
        <taxon>Ustilaginomycetes</taxon>
        <taxon>Ustilaginales</taxon>
        <taxon>Ustilaginaceae</taxon>
        <taxon>Moesziomyces</taxon>
    </lineage>
</organism>
<dbReference type="AlphaFoldDB" id="A0A081CJI1"/>
<evidence type="ECO:0000313" key="1">
    <source>
        <dbReference type="EMBL" id="GAK66827.1"/>
    </source>
</evidence>
<gene>
    <name evidence="1" type="ORF">PAN0_015c5051</name>
</gene>
<keyword evidence="2" id="KW-1185">Reference proteome</keyword>
<protein>
    <submittedName>
        <fullName evidence="1">Uncharacterized protein</fullName>
    </submittedName>
</protein>
<accession>A0A081CJI1</accession>
<sequence length="124" mass="12688">MTMWSLRLAGEVGAEPEGAPSRQTGRKKSSRGSEREKGRRCAAERPCRRLPLLALSTGFGIVSPLLLPLPDADQGWFGLGPNTLSTRLLGVVPARGGNAGSAGSAGDAADAGSSVAQGRSMGTQ</sequence>
<dbReference type="GeneID" id="26305856"/>
<dbReference type="EMBL" id="DF830082">
    <property type="protein sequence ID" value="GAK66827.1"/>
    <property type="molecule type" value="Genomic_DNA"/>
</dbReference>
<proteinExistence type="predicted"/>
<reference evidence="2" key="1">
    <citation type="journal article" date="2014" name="Genome Announc.">
        <title>Draft Genome Sequence of the Yeast Pseudozyma antarctica Type Strain JCM10317, a Producer of the Glycolipid Biosurfactants, Mannosylerythritol Lipids.</title>
        <authorList>
            <person name="Saika A."/>
            <person name="Koike H."/>
            <person name="Hori T."/>
            <person name="Fukuoka T."/>
            <person name="Sato S."/>
            <person name="Habe H."/>
            <person name="Kitamoto D."/>
            <person name="Morita T."/>
        </authorList>
    </citation>
    <scope>NUCLEOTIDE SEQUENCE [LARGE SCALE GENOMIC DNA]</scope>
    <source>
        <strain evidence="2">JCM 10317</strain>
    </source>
</reference>
<dbReference type="HOGENOM" id="CLU_2003603_0_0_1"/>
<dbReference type="RefSeq" id="XP_014654847.1">
    <property type="nucleotide sequence ID" value="XM_014799361.1"/>
</dbReference>
<dbReference type="Proteomes" id="UP000053758">
    <property type="component" value="Unassembled WGS sequence"/>
</dbReference>
<name>A0A081CJI1_PSEA2</name>